<dbReference type="STRING" id="151549.A0A4C1TT07"/>
<dbReference type="PANTHER" id="PTHR31542:SF1">
    <property type="entry name" value="LARGE RIBOSOMAL SUBUNIT PROTEIN ML50"/>
    <property type="match status" value="1"/>
</dbReference>
<keyword evidence="5" id="KW-0687">Ribonucleoprotein</keyword>
<evidence type="ECO:0000256" key="3">
    <source>
        <dbReference type="ARBA" id="ARBA00022980"/>
    </source>
</evidence>
<proteinExistence type="inferred from homology"/>
<dbReference type="Proteomes" id="UP000299102">
    <property type="component" value="Unassembled WGS sequence"/>
</dbReference>
<dbReference type="InterPro" id="IPR018305">
    <property type="entry name" value="Ribosomal_m50"/>
</dbReference>
<dbReference type="OrthoDB" id="9939609at2759"/>
<sequence length="222" mass="25251">MADRKQQAKPIVLPQLARKRKQCSNYVISIRRFATKKLPKVDKKLQAAAESLTARGFLRPSKPYDPPLDAEQKVLNICASNGLSTDFDTSFQELDKKFAVLNACFNELNYSVPNSLLHTIVSVGDLVTFYKTPVDTNTPFDALKTLNLPKNLHVQPDYIRFHPDAPSFEEHLSRRSRMLSSRWWSLAVLISRWDCLEDLSPSPSVRHKKVVKERISSGVIKT</sequence>
<gene>
    <name evidence="8" type="primary">MRPL50</name>
    <name evidence="8" type="ORF">EVAR_17276_1</name>
</gene>
<evidence type="ECO:0000256" key="6">
    <source>
        <dbReference type="ARBA" id="ARBA00035183"/>
    </source>
</evidence>
<dbReference type="EMBL" id="BGZK01000085">
    <property type="protein sequence ID" value="GBP17151.1"/>
    <property type="molecule type" value="Genomic_DNA"/>
</dbReference>
<evidence type="ECO:0000256" key="7">
    <source>
        <dbReference type="ARBA" id="ARBA00035398"/>
    </source>
</evidence>
<evidence type="ECO:0000256" key="4">
    <source>
        <dbReference type="ARBA" id="ARBA00023128"/>
    </source>
</evidence>
<evidence type="ECO:0000313" key="8">
    <source>
        <dbReference type="EMBL" id="GBP17151.1"/>
    </source>
</evidence>
<protein>
    <recommendedName>
        <fullName evidence="6">Large ribosomal subunit protein mL50</fullName>
    </recommendedName>
    <alternativeName>
        <fullName evidence="7">39S ribosomal protein L50, mitochondrial</fullName>
    </alternativeName>
</protein>
<dbReference type="GO" id="GO:0005762">
    <property type="term" value="C:mitochondrial large ribosomal subunit"/>
    <property type="evidence" value="ECO:0007669"/>
    <property type="project" value="TreeGrafter"/>
</dbReference>
<evidence type="ECO:0000256" key="1">
    <source>
        <dbReference type="ARBA" id="ARBA00004173"/>
    </source>
</evidence>
<comment type="caution">
    <text evidence="8">The sequence shown here is derived from an EMBL/GenBank/DDBJ whole genome shotgun (WGS) entry which is preliminary data.</text>
</comment>
<accession>A0A4C1TT07</accession>
<keyword evidence="3 8" id="KW-0689">Ribosomal protein</keyword>
<evidence type="ECO:0000256" key="5">
    <source>
        <dbReference type="ARBA" id="ARBA00023274"/>
    </source>
</evidence>
<keyword evidence="9" id="KW-1185">Reference proteome</keyword>
<evidence type="ECO:0000313" key="9">
    <source>
        <dbReference type="Proteomes" id="UP000299102"/>
    </source>
</evidence>
<reference evidence="8 9" key="1">
    <citation type="journal article" date="2019" name="Commun. Biol.">
        <title>The bagworm genome reveals a unique fibroin gene that provides high tensile strength.</title>
        <authorList>
            <person name="Kono N."/>
            <person name="Nakamura H."/>
            <person name="Ohtoshi R."/>
            <person name="Tomita M."/>
            <person name="Numata K."/>
            <person name="Arakawa K."/>
        </authorList>
    </citation>
    <scope>NUCLEOTIDE SEQUENCE [LARGE SCALE GENOMIC DNA]</scope>
</reference>
<comment type="subcellular location">
    <subcellularLocation>
        <location evidence="1">Mitochondrion</location>
    </subcellularLocation>
</comment>
<organism evidence="8 9">
    <name type="scientific">Eumeta variegata</name>
    <name type="common">Bagworm moth</name>
    <name type="synonym">Eumeta japonica</name>
    <dbReference type="NCBI Taxonomy" id="151549"/>
    <lineage>
        <taxon>Eukaryota</taxon>
        <taxon>Metazoa</taxon>
        <taxon>Ecdysozoa</taxon>
        <taxon>Arthropoda</taxon>
        <taxon>Hexapoda</taxon>
        <taxon>Insecta</taxon>
        <taxon>Pterygota</taxon>
        <taxon>Neoptera</taxon>
        <taxon>Endopterygota</taxon>
        <taxon>Lepidoptera</taxon>
        <taxon>Glossata</taxon>
        <taxon>Ditrysia</taxon>
        <taxon>Tineoidea</taxon>
        <taxon>Psychidae</taxon>
        <taxon>Oiketicinae</taxon>
        <taxon>Eumeta</taxon>
    </lineage>
</organism>
<dbReference type="PANTHER" id="PTHR31542">
    <property type="entry name" value="39A RIBOSOMAL PROTEIN L50, MITOCHONDRIAL"/>
    <property type="match status" value="1"/>
</dbReference>
<keyword evidence="4" id="KW-0496">Mitochondrion</keyword>
<evidence type="ECO:0000256" key="2">
    <source>
        <dbReference type="ARBA" id="ARBA00008860"/>
    </source>
</evidence>
<comment type="similarity">
    <text evidence="2">Belongs to the mitochondrion-specific ribosomal protein mL50 family.</text>
</comment>
<dbReference type="AlphaFoldDB" id="A0A4C1TT07"/>
<name>A0A4C1TT07_EUMVA</name>